<keyword evidence="6" id="KW-1185">Reference proteome</keyword>
<protein>
    <submittedName>
        <fullName evidence="7">Motile sperm domain-containing protein 1-like isoform X1</fullName>
    </submittedName>
</protein>
<dbReference type="GO" id="GO:0016020">
    <property type="term" value="C:membrane"/>
    <property type="evidence" value="ECO:0007669"/>
    <property type="project" value="UniProtKB-SubCell"/>
</dbReference>
<evidence type="ECO:0000256" key="4">
    <source>
        <dbReference type="ARBA" id="ARBA00023136"/>
    </source>
</evidence>
<feature type="domain" description="MSP" evidence="5">
    <location>
        <begin position="10"/>
        <end position="91"/>
    </location>
</feature>
<dbReference type="InParanoid" id="A0A7F5QVY4"/>
<evidence type="ECO:0000259" key="5">
    <source>
        <dbReference type="Pfam" id="PF00635"/>
    </source>
</evidence>
<dbReference type="OrthoDB" id="10022288at2759"/>
<keyword evidence="2" id="KW-0812">Transmembrane</keyword>
<dbReference type="GeneID" id="112904145"/>
<evidence type="ECO:0000256" key="2">
    <source>
        <dbReference type="ARBA" id="ARBA00022692"/>
    </source>
</evidence>
<evidence type="ECO:0000313" key="7">
    <source>
        <dbReference type="RefSeq" id="XP_025829271.1"/>
    </source>
</evidence>
<dbReference type="PANTHER" id="PTHR34441">
    <property type="entry name" value="MOTILE SPERM DOMAIN-CONTAINING PROTEIN 1"/>
    <property type="match status" value="1"/>
</dbReference>
<evidence type="ECO:0000313" key="6">
    <source>
        <dbReference type="Proteomes" id="UP000192223"/>
    </source>
</evidence>
<evidence type="ECO:0000256" key="1">
    <source>
        <dbReference type="ARBA" id="ARBA00004141"/>
    </source>
</evidence>
<name>A0A7F5QVY4_AGRPL</name>
<organism evidence="6 7">
    <name type="scientific">Agrilus planipennis</name>
    <name type="common">Emerald ash borer</name>
    <name type="synonym">Agrilus marcopoli</name>
    <dbReference type="NCBI Taxonomy" id="224129"/>
    <lineage>
        <taxon>Eukaryota</taxon>
        <taxon>Metazoa</taxon>
        <taxon>Ecdysozoa</taxon>
        <taxon>Arthropoda</taxon>
        <taxon>Hexapoda</taxon>
        <taxon>Insecta</taxon>
        <taxon>Pterygota</taxon>
        <taxon>Neoptera</taxon>
        <taxon>Endopterygota</taxon>
        <taxon>Coleoptera</taxon>
        <taxon>Polyphaga</taxon>
        <taxon>Elateriformia</taxon>
        <taxon>Buprestoidea</taxon>
        <taxon>Buprestidae</taxon>
        <taxon>Agrilinae</taxon>
        <taxon>Agrilus</taxon>
    </lineage>
</organism>
<sequence length="169" mass="19677">MDLNIQKLPVFVFPPALKFYLNSRQTHKQLLTLYNPYEFPVRFKVLCTSPNKYTVIDPEGSIGPSKCVDIVIRHTMPLLAHCNITDKFRITLQDHTTKQNICLQVLGKRDIESKLLQAESDTSSNDGDNFHSLPHAEKDLDEPRNVQYPIKNIQRYFLIKIKLKMFYIL</sequence>
<dbReference type="KEGG" id="apln:112904145"/>
<comment type="subcellular location">
    <subcellularLocation>
        <location evidence="1">Membrane</location>
        <topology evidence="1">Multi-pass membrane protein</topology>
    </subcellularLocation>
</comment>
<dbReference type="AlphaFoldDB" id="A0A7F5QVY4"/>
<dbReference type="Proteomes" id="UP000192223">
    <property type="component" value="Unplaced"/>
</dbReference>
<keyword evidence="3" id="KW-1133">Transmembrane helix</keyword>
<dbReference type="InterPro" id="IPR013783">
    <property type="entry name" value="Ig-like_fold"/>
</dbReference>
<accession>A0A7F5QVY4</accession>
<dbReference type="RefSeq" id="XP_025829271.1">
    <property type="nucleotide sequence ID" value="XM_025973486.1"/>
</dbReference>
<keyword evidence="4" id="KW-0472">Membrane</keyword>
<dbReference type="InterPro" id="IPR000535">
    <property type="entry name" value="MSP_dom"/>
</dbReference>
<dbReference type="SUPFAM" id="SSF49354">
    <property type="entry name" value="PapD-like"/>
    <property type="match status" value="1"/>
</dbReference>
<evidence type="ECO:0000256" key="3">
    <source>
        <dbReference type="ARBA" id="ARBA00022989"/>
    </source>
</evidence>
<reference evidence="7" key="1">
    <citation type="submission" date="2025-08" db="UniProtKB">
        <authorList>
            <consortium name="RefSeq"/>
        </authorList>
    </citation>
    <scope>IDENTIFICATION</scope>
    <source>
        <tissue evidence="7">Entire body</tissue>
    </source>
</reference>
<dbReference type="InterPro" id="IPR039283">
    <property type="entry name" value="MOSPD1/3"/>
</dbReference>
<proteinExistence type="predicted"/>
<dbReference type="InterPro" id="IPR008962">
    <property type="entry name" value="PapD-like_sf"/>
</dbReference>
<gene>
    <name evidence="7" type="primary">LOC112904145</name>
</gene>
<dbReference type="Pfam" id="PF00635">
    <property type="entry name" value="Motile_Sperm"/>
    <property type="match status" value="1"/>
</dbReference>
<dbReference type="GO" id="GO:0005737">
    <property type="term" value="C:cytoplasm"/>
    <property type="evidence" value="ECO:0007669"/>
    <property type="project" value="TreeGrafter"/>
</dbReference>
<dbReference type="Gene3D" id="2.60.40.10">
    <property type="entry name" value="Immunoglobulins"/>
    <property type="match status" value="1"/>
</dbReference>
<dbReference type="PANTHER" id="PTHR34441:SF1">
    <property type="entry name" value="MOTILE SPERM DOMAIN-CONTAINING 1"/>
    <property type="match status" value="1"/>
</dbReference>